<dbReference type="AlphaFoldDB" id="A0A9N8EZI8"/>
<dbReference type="SMART" id="SM00724">
    <property type="entry name" value="TLC"/>
    <property type="match status" value="1"/>
</dbReference>
<feature type="transmembrane region" description="Helical" evidence="6">
    <location>
        <begin position="296"/>
        <end position="321"/>
    </location>
</feature>
<organism evidence="8 9">
    <name type="scientific">Seminavis robusta</name>
    <dbReference type="NCBI Taxonomy" id="568900"/>
    <lineage>
        <taxon>Eukaryota</taxon>
        <taxon>Sar</taxon>
        <taxon>Stramenopiles</taxon>
        <taxon>Ochrophyta</taxon>
        <taxon>Bacillariophyta</taxon>
        <taxon>Bacillariophyceae</taxon>
        <taxon>Bacillariophycidae</taxon>
        <taxon>Naviculales</taxon>
        <taxon>Naviculaceae</taxon>
        <taxon>Seminavis</taxon>
    </lineage>
</organism>
<dbReference type="GO" id="GO:0016020">
    <property type="term" value="C:membrane"/>
    <property type="evidence" value="ECO:0007669"/>
    <property type="project" value="UniProtKB-SubCell"/>
</dbReference>
<dbReference type="GO" id="GO:0005783">
    <property type="term" value="C:endoplasmic reticulum"/>
    <property type="evidence" value="ECO:0007669"/>
    <property type="project" value="TreeGrafter"/>
</dbReference>
<protein>
    <submittedName>
        <fullName evidence="8">LAG1 longevity assurance homolog</fullName>
    </submittedName>
</protein>
<dbReference type="PANTHER" id="PTHR12560:SF0">
    <property type="entry name" value="LD18904P"/>
    <property type="match status" value="1"/>
</dbReference>
<dbReference type="PIRSF" id="PIRSF005225">
    <property type="entry name" value="LAG1_LAC1"/>
    <property type="match status" value="1"/>
</dbReference>
<dbReference type="EMBL" id="CAICTM010002227">
    <property type="protein sequence ID" value="CAB9528451.1"/>
    <property type="molecule type" value="Genomic_DNA"/>
</dbReference>
<accession>A0A9N8EZI8</accession>
<dbReference type="InterPro" id="IPR016439">
    <property type="entry name" value="Lag1/Lac1-like"/>
</dbReference>
<dbReference type="Proteomes" id="UP001153069">
    <property type="component" value="Unassembled WGS sequence"/>
</dbReference>
<feature type="transmembrane region" description="Helical" evidence="6">
    <location>
        <begin position="196"/>
        <end position="218"/>
    </location>
</feature>
<evidence type="ECO:0000313" key="9">
    <source>
        <dbReference type="Proteomes" id="UP001153069"/>
    </source>
</evidence>
<dbReference type="Pfam" id="PF03798">
    <property type="entry name" value="TRAM_LAG1_CLN8"/>
    <property type="match status" value="1"/>
</dbReference>
<dbReference type="PANTHER" id="PTHR12560">
    <property type="entry name" value="LONGEVITY ASSURANCE FACTOR 1 LAG1"/>
    <property type="match status" value="1"/>
</dbReference>
<reference evidence="8" key="1">
    <citation type="submission" date="2020-06" db="EMBL/GenBank/DDBJ databases">
        <authorList>
            <consortium name="Plant Systems Biology data submission"/>
        </authorList>
    </citation>
    <scope>NUCLEOTIDE SEQUENCE</scope>
    <source>
        <strain evidence="8">D6</strain>
    </source>
</reference>
<dbReference type="GO" id="GO:0050291">
    <property type="term" value="F:sphingosine N-acyltransferase activity"/>
    <property type="evidence" value="ECO:0007669"/>
    <property type="project" value="InterPro"/>
</dbReference>
<dbReference type="GO" id="GO:0046513">
    <property type="term" value="P:ceramide biosynthetic process"/>
    <property type="evidence" value="ECO:0007669"/>
    <property type="project" value="InterPro"/>
</dbReference>
<keyword evidence="3 6" id="KW-1133">Transmembrane helix</keyword>
<evidence type="ECO:0000256" key="2">
    <source>
        <dbReference type="ARBA" id="ARBA00022692"/>
    </source>
</evidence>
<feature type="transmembrane region" description="Helical" evidence="6">
    <location>
        <begin position="263"/>
        <end position="284"/>
    </location>
</feature>
<evidence type="ECO:0000259" key="7">
    <source>
        <dbReference type="PROSITE" id="PS50922"/>
    </source>
</evidence>
<gene>
    <name evidence="8" type="ORF">SEMRO_2229_G319960.1</name>
</gene>
<evidence type="ECO:0000256" key="3">
    <source>
        <dbReference type="ARBA" id="ARBA00022989"/>
    </source>
</evidence>
<evidence type="ECO:0000256" key="4">
    <source>
        <dbReference type="ARBA" id="ARBA00023136"/>
    </source>
</evidence>
<name>A0A9N8EZI8_9STRA</name>
<dbReference type="PROSITE" id="PS50922">
    <property type="entry name" value="TLC"/>
    <property type="match status" value="1"/>
</dbReference>
<comment type="subcellular location">
    <subcellularLocation>
        <location evidence="1">Membrane</location>
        <topology evidence="1">Multi-pass membrane protein</topology>
    </subcellularLocation>
</comment>
<comment type="caution">
    <text evidence="8">The sequence shown here is derived from an EMBL/GenBank/DDBJ whole genome shotgun (WGS) entry which is preliminary data.</text>
</comment>
<keyword evidence="9" id="KW-1185">Reference proteome</keyword>
<evidence type="ECO:0000313" key="8">
    <source>
        <dbReference type="EMBL" id="CAB9528451.1"/>
    </source>
</evidence>
<feature type="transmembrane region" description="Helical" evidence="6">
    <location>
        <begin position="224"/>
        <end position="243"/>
    </location>
</feature>
<keyword evidence="4 5" id="KW-0472">Membrane</keyword>
<keyword evidence="2 5" id="KW-0812">Transmembrane</keyword>
<feature type="transmembrane region" description="Helical" evidence="6">
    <location>
        <begin position="75"/>
        <end position="96"/>
    </location>
</feature>
<evidence type="ECO:0000256" key="5">
    <source>
        <dbReference type="PROSITE-ProRule" id="PRU00205"/>
    </source>
</evidence>
<proteinExistence type="predicted"/>
<feature type="domain" description="TLC" evidence="7">
    <location>
        <begin position="115"/>
        <end position="329"/>
    </location>
</feature>
<evidence type="ECO:0000256" key="6">
    <source>
        <dbReference type="SAM" id="Phobius"/>
    </source>
</evidence>
<evidence type="ECO:0000256" key="1">
    <source>
        <dbReference type="ARBA" id="ARBA00004141"/>
    </source>
</evidence>
<dbReference type="OrthoDB" id="43800at2759"/>
<sequence>MLDNAMLDNGWQYTQSLWEVFHNTVFLGQTLKSTEIVPQPAQCFKIHVPNGGELATATEFFLASSHDHPCAGLDWIVLLYLFLVVHCCSWFSRWLVWEPFARWRLGVSSNCGDATTKRKIENFSQSVNAASFHILSSIFVWRILSQKEWLWSTEAWGDPTALSSIEPDFKFYYLLYAARYISDMLSLYYENKRSDTLAYAIHHVATVALVLLSGHVGLTRVGGVIMFFFDWTDPFMLIAKALVYLSRKPTDIYQWLADRLFELFAVSFFLTRNLMFSCVVYVVFQYDFNDYPEIPATAAFILKSMLIVLELLMTFWLVLIIKAAINQLSNEGNVEDIREDEFTTTKKKKGI</sequence>
<dbReference type="InterPro" id="IPR006634">
    <property type="entry name" value="TLC-dom"/>
</dbReference>